<reference evidence="1" key="2">
    <citation type="submission" date="2020-09" db="EMBL/GenBank/DDBJ databases">
        <authorList>
            <person name="Sun Q."/>
            <person name="Zhou Y."/>
        </authorList>
    </citation>
    <scope>NUCLEOTIDE SEQUENCE</scope>
    <source>
        <strain evidence="1">CGMCC 1.12195</strain>
    </source>
</reference>
<dbReference type="Proteomes" id="UP000660862">
    <property type="component" value="Unassembled WGS sequence"/>
</dbReference>
<comment type="caution">
    <text evidence="1">The sequence shown here is derived from an EMBL/GenBank/DDBJ whole genome shotgun (WGS) entry which is preliminary data.</text>
</comment>
<accession>A0A917HFV3</accession>
<evidence type="ECO:0000313" key="1">
    <source>
        <dbReference type="EMBL" id="GGG77944.1"/>
    </source>
</evidence>
<dbReference type="EMBL" id="BMER01000001">
    <property type="protein sequence ID" value="GGG77944.1"/>
    <property type="molecule type" value="Genomic_DNA"/>
</dbReference>
<dbReference type="AlphaFoldDB" id="A0A917HFV3"/>
<keyword evidence="2" id="KW-1185">Reference proteome</keyword>
<name>A0A917HFV3_9SPHI</name>
<protein>
    <submittedName>
        <fullName evidence="1">Uncharacterized protein</fullName>
    </submittedName>
</protein>
<proteinExistence type="predicted"/>
<reference evidence="1" key="1">
    <citation type="journal article" date="2014" name="Int. J. Syst. Evol. Microbiol.">
        <title>Complete genome sequence of Corynebacterium casei LMG S-19264T (=DSM 44701T), isolated from a smear-ripened cheese.</title>
        <authorList>
            <consortium name="US DOE Joint Genome Institute (JGI-PGF)"/>
            <person name="Walter F."/>
            <person name="Albersmeier A."/>
            <person name="Kalinowski J."/>
            <person name="Ruckert C."/>
        </authorList>
    </citation>
    <scope>NUCLEOTIDE SEQUENCE</scope>
    <source>
        <strain evidence="1">CGMCC 1.12195</strain>
    </source>
</reference>
<dbReference type="RefSeq" id="WP_188504573.1">
    <property type="nucleotide sequence ID" value="NZ_BMER01000001.1"/>
</dbReference>
<organism evidence="1 2">
    <name type="scientific">Parapedobacter pyrenivorans</name>
    <dbReference type="NCBI Taxonomy" id="1305674"/>
    <lineage>
        <taxon>Bacteria</taxon>
        <taxon>Pseudomonadati</taxon>
        <taxon>Bacteroidota</taxon>
        <taxon>Sphingobacteriia</taxon>
        <taxon>Sphingobacteriales</taxon>
        <taxon>Sphingobacteriaceae</taxon>
        <taxon>Parapedobacter</taxon>
    </lineage>
</organism>
<sequence length="211" mass="23552">METTTVRYEKLFSILLTHVDFPSPSDGDSWRAILSNEMAIEPDEPTKKLFATHEIKYRFTYNTLSCYIRVETTTDRPFHRLPTNFSARFIFHASGALIARSALSPELGGTNTYHVRVKLKTTTSSANLQNGLLTGVVSAIPDVVFQPGYGDQPGQWVNYPVSISGCMAVLDILTEGSGKNRLYKQEASQLLNYTVANGKSDQHLYRIILKA</sequence>
<gene>
    <name evidence="1" type="ORF">GCM10007415_07420</name>
</gene>
<evidence type="ECO:0000313" key="2">
    <source>
        <dbReference type="Proteomes" id="UP000660862"/>
    </source>
</evidence>